<proteinExistence type="predicted"/>
<name>A0A380T6Y5_9PSED</name>
<accession>A0A380T6Y5</accession>
<reference evidence="2" key="1">
    <citation type="submission" date="2018-07" db="EMBL/GenBank/DDBJ databases">
        <authorList>
            <person name="Blom J."/>
        </authorList>
    </citation>
    <scope>NUCLEOTIDE SEQUENCE [LARGE SCALE GENOMIC DNA]</scope>
    <source>
        <strain evidence="2">CCOS 864</strain>
    </source>
</reference>
<keyword evidence="2" id="KW-1185">Reference proteome</keyword>
<evidence type="ECO:0000313" key="1">
    <source>
        <dbReference type="EMBL" id="SUQ65972.1"/>
    </source>
</evidence>
<dbReference type="EMBL" id="UIDD01000013">
    <property type="protein sequence ID" value="SUQ65972.1"/>
    <property type="molecule type" value="Genomic_DNA"/>
</dbReference>
<dbReference type="AlphaFoldDB" id="A0A380T6Y5"/>
<sequence>MPAAGQYLIAIPVYDGVDLLDVSAPYELFSTTPAPPFSSGDPSVAKPPVYTPGAGSTCNCALAESIANVLKRTGPS</sequence>
<evidence type="ECO:0000313" key="2">
    <source>
        <dbReference type="Proteomes" id="UP000255177"/>
    </source>
</evidence>
<dbReference type="Proteomes" id="UP000255177">
    <property type="component" value="Unassembled WGS sequence"/>
</dbReference>
<protein>
    <submittedName>
        <fullName evidence="1">Transcriptional regulator, AraC family</fullName>
    </submittedName>
</protein>
<organism evidence="1 2">
    <name type="scientific">Pseudomonas wadenswilerensis</name>
    <dbReference type="NCBI Taxonomy" id="1785161"/>
    <lineage>
        <taxon>Bacteria</taxon>
        <taxon>Pseudomonadati</taxon>
        <taxon>Pseudomonadota</taxon>
        <taxon>Gammaproteobacteria</taxon>
        <taxon>Pseudomonadales</taxon>
        <taxon>Pseudomonadaceae</taxon>
        <taxon>Pseudomonas</taxon>
    </lineage>
</organism>
<dbReference type="RefSeq" id="WP_115089575.1">
    <property type="nucleotide sequence ID" value="NZ_CBCSFG010000017.1"/>
</dbReference>
<gene>
    <name evidence="1" type="ORF">CCOS864_05452</name>
</gene>